<dbReference type="AlphaFoldDB" id="A0A7D9LG15"/>
<dbReference type="Proteomes" id="UP001152795">
    <property type="component" value="Unassembled WGS sequence"/>
</dbReference>
<dbReference type="EMBL" id="CACRXK020018935">
    <property type="protein sequence ID" value="CAB4033077.1"/>
    <property type="molecule type" value="Genomic_DNA"/>
</dbReference>
<evidence type="ECO:0000313" key="2">
    <source>
        <dbReference type="Proteomes" id="UP001152795"/>
    </source>
</evidence>
<dbReference type="GO" id="GO:0015074">
    <property type="term" value="P:DNA integration"/>
    <property type="evidence" value="ECO:0007669"/>
    <property type="project" value="InterPro"/>
</dbReference>
<dbReference type="InterPro" id="IPR001584">
    <property type="entry name" value="Integrase_cat-core"/>
</dbReference>
<organism evidence="1 2">
    <name type="scientific">Paramuricea clavata</name>
    <name type="common">Red gorgonian</name>
    <name type="synonym">Violescent sea-whip</name>
    <dbReference type="NCBI Taxonomy" id="317549"/>
    <lineage>
        <taxon>Eukaryota</taxon>
        <taxon>Metazoa</taxon>
        <taxon>Cnidaria</taxon>
        <taxon>Anthozoa</taxon>
        <taxon>Octocorallia</taxon>
        <taxon>Malacalcyonacea</taxon>
        <taxon>Plexauridae</taxon>
        <taxon>Paramuricea</taxon>
    </lineage>
</organism>
<dbReference type="PANTHER" id="PTHR46791:SF5">
    <property type="entry name" value="CLR5 DOMAIN-CONTAINING PROTEIN-RELATED"/>
    <property type="match status" value="1"/>
</dbReference>
<evidence type="ECO:0000313" key="1">
    <source>
        <dbReference type="EMBL" id="CAB4033077.1"/>
    </source>
</evidence>
<protein>
    <submittedName>
        <fullName evidence="1">Uncharacterized protein</fullName>
    </submittedName>
</protein>
<comment type="caution">
    <text evidence="1">The sequence shown here is derived from an EMBL/GenBank/DDBJ whole genome shotgun (WGS) entry which is preliminary data.</text>
</comment>
<dbReference type="InterPro" id="IPR012337">
    <property type="entry name" value="RNaseH-like_sf"/>
</dbReference>
<gene>
    <name evidence="1" type="ORF">PACLA_8A017698</name>
</gene>
<keyword evidence="2" id="KW-1185">Reference proteome</keyword>
<proteinExistence type="predicted"/>
<dbReference type="SUPFAM" id="SSF53098">
    <property type="entry name" value="Ribonuclease H-like"/>
    <property type="match status" value="1"/>
</dbReference>
<accession>A0A7D9LG15</accession>
<dbReference type="PROSITE" id="PS50994">
    <property type="entry name" value="INTEGRASE"/>
    <property type="match status" value="1"/>
</dbReference>
<name>A0A7D9LG15_PARCT</name>
<reference evidence="1" key="1">
    <citation type="submission" date="2020-04" db="EMBL/GenBank/DDBJ databases">
        <authorList>
            <person name="Alioto T."/>
            <person name="Alioto T."/>
            <person name="Gomez Garrido J."/>
        </authorList>
    </citation>
    <scope>NUCLEOTIDE SEQUENCE</scope>
    <source>
        <strain evidence="1">A484AB</strain>
    </source>
</reference>
<dbReference type="Pfam" id="PF24764">
    <property type="entry name" value="rva_4"/>
    <property type="match status" value="1"/>
</dbReference>
<dbReference type="InterPro" id="IPR058913">
    <property type="entry name" value="Integrase_dom_put"/>
</dbReference>
<dbReference type="PANTHER" id="PTHR46791">
    <property type="entry name" value="EXPRESSED PROTEIN"/>
    <property type="match status" value="1"/>
</dbReference>
<sequence length="409" mass="47187">MVTRMECGISHSGQPGRPSFIIPSEMLEDLRGYGFSWNKIAQMLGVSRWTIHRRVISMGLSNLGDFALISDNELDQLIYDYINRHGATSGLTYITGYLRSIGFRIQRHRIRESMTRVQPRNAILRWGMIVQRRKYRVPWPNSLWHLDGHHSLIRWSLVVHGCIDGFSRRIIYLQCSTNNLSETVLVLFLNATEDDGGLWPSRIRVDRGVENVRVCDAMVEARGEGRGSFIAGPSTHNQRIERLWRDVFRCVLHYFYYVFYAMEDAGIFFLDNPTHVFILHYVFLSRINQALQEYKHAFNNHGVRTANNWSPNQMWLNGMMNAENPLAHEGLDDTPDDLQFYGYDPNGPSPFEDSDNNVVVSPIYHNETTAEILTILQTVDPLRPSTEMGIDVYLDALGLIENMLREQTE</sequence>
<dbReference type="OrthoDB" id="5949087at2759"/>